<feature type="compositionally biased region" description="Basic and acidic residues" evidence="11">
    <location>
        <begin position="1360"/>
        <end position="1370"/>
    </location>
</feature>
<feature type="region of interest" description="Disordered" evidence="11">
    <location>
        <begin position="1585"/>
        <end position="1604"/>
    </location>
</feature>
<feature type="compositionally biased region" description="Polar residues" evidence="11">
    <location>
        <begin position="186"/>
        <end position="201"/>
    </location>
</feature>
<dbReference type="Pfam" id="PF01504">
    <property type="entry name" value="PIP5K"/>
    <property type="match status" value="2"/>
</dbReference>
<dbReference type="EC" id="2.7.1.150" evidence="1"/>
<feature type="compositionally biased region" description="Polar residues" evidence="11">
    <location>
        <begin position="1585"/>
        <end position="1596"/>
    </location>
</feature>
<dbReference type="GO" id="GO:0046854">
    <property type="term" value="P:phosphatidylinositol phosphate biosynthetic process"/>
    <property type="evidence" value="ECO:0007669"/>
    <property type="project" value="TreeGrafter"/>
</dbReference>
<dbReference type="InterPro" id="IPR044769">
    <property type="entry name" value="PIKfyve_PIPKc"/>
</dbReference>
<evidence type="ECO:0000256" key="9">
    <source>
        <dbReference type="PROSITE-ProRule" id="PRU00091"/>
    </source>
</evidence>
<evidence type="ECO:0000256" key="7">
    <source>
        <dbReference type="ARBA" id="ARBA00022833"/>
    </source>
</evidence>
<feature type="domain" description="FYVE-type" evidence="12">
    <location>
        <begin position="66"/>
        <end position="147"/>
    </location>
</feature>
<feature type="domain" description="PIPK" evidence="13">
    <location>
        <begin position="1644"/>
        <end position="2036"/>
    </location>
</feature>
<dbReference type="InterPro" id="IPR011011">
    <property type="entry name" value="Znf_FYVE_PHD"/>
</dbReference>
<dbReference type="GO" id="GO:0010008">
    <property type="term" value="C:endosome membrane"/>
    <property type="evidence" value="ECO:0007669"/>
    <property type="project" value="TreeGrafter"/>
</dbReference>
<dbReference type="Pfam" id="PF00118">
    <property type="entry name" value="Cpn60_TCP1"/>
    <property type="match status" value="1"/>
</dbReference>
<sequence length="2106" mass="239209">MNSENQFSVQIKSFDKKDGNDRSSSPNINEIPKFNKISLLESVRKKFRSTILNVNNDDGREFWMPDATSIDCFDCCSKFTTIRRRHHCRICGQIFCNDCCNEMIDSRLILPSSAPQPSPSASYSLAHGTSGKTRLIRVCRYCSNRLELIRNEQTKSGRKDGRKKSLVTTKRNSVSDLADGHRHHSMSMSKETVRFSKSNQRNKSDTIMIDSDRHLSHGKSLQSGRPPSSPSIIINNFDYGENLDDSTSMLSCSFDDVRTMLEELDATINAKEPAWVKEIVEEARSALNDEDKVNNNSPNIKITTDKNKEIKMICDKRDDRIDSLDRKSSKQLSHLDDRHDVLLKNETTFRLIKYEPSEEIRFSEIPKSILLRKDLIDLNSLLIPMATITIVTQPNSDRSLIQFPINLDRSKFYSLVLNTIYDIHAEKILRQMLEDCRISNDWFEILNNMAKKIVDSIEPSTFTLSYSIEDYYQVSPVQNEQQSSVSLLSSNFGNNINNNSIPIDSIFSYPMDIRKRIKIKTIVNGSKNDCEIIDGFVFRKNFTTITTNPSTSKSNSCSNMRLTFFDSMRLQETDYVSNLVAKIVLLKPDIIFVSGNISRTTIELLQSKNITVINNVKQSILERIAFFTNAELIHSQEMILNTTRIGHCRRFRLQNFPLPITSLESDQNYPRLLNFRTKTLMFLEGCVEGIGCSILLRGSSSLNDLKKLKSILHYIIFVYYNNRLERAFHENVKCLPIEQKYDCTTLASYYRQLFPSETKQFDDRIDENMIISPNGSSLSREEDKSCDKLSKMTIINDFSDPLRSAQLEEDDGQNNDDIRKKQTFLFQIKTVSKNFSSLLDSIQLSSSPSIRYALPFLMKEDILEISALRFHFPICLLESDRLDQKLGLSSSSIDYSGPKSRFCDSNQSDPDHSKHLIHPFMINEDYDSQEHLDELIADFRASGPFRRPPRPISVPNEKGSSSTILDRKLNRSNGNRIEPLSNQAQQNIFILFSLFSLQSDNSFLFCEKPKIIEIDYYGKNDMSLGSFLVRHFFIDYCPTFSSSSSTNQSFRKGFCPNESCNITMFKHLMRFTHHNGSLTVYLNELTQSRSLENHNGTGSKILTWTFCVRCQKISDYCETSNESLSLSFGKFLELKFYGENFFDFRKYFDLDNCDDSKERIIENQTDDDLRSKNPIDIYEIMTPARVIPLTKNHFSKTKMIDSLKLLTEQCYEVFGNVHNELQRIQTLASGGEGIIDAPGTVVQLQQQLSNVEGPSINLGKIDELQNHLRKEKCNFDSLIKEMHFELSKSDLTISADVLKLYNLDNNLVYIRKFIAELVLKWNERMKEFLQEIQSNKKRGPDSNKFITSIVNRFLSNDSTNESKSDPKNSEQTEQSSSDLQSAQMKENSSSARETTGISDSMADSWENKKQASSIKNKIISKVTDGSLNESNATVASALTTTSSSTLFSTKLFTRNNNDEIQIVFEMPFDLNDNQDSQLATPASSSSSTSAQFNHYQLPSYRDISIIVRGSDPGSIIAYALTLPEYETKLSKIQTNSCSTPSMYSASETSIKSDQINNSTMAASTAASSSSLFSLVSTATLLATNPSVTGNESNSEPNGKDGVTIQKHTSVPASTTATNSASIAAPVIDGTTGEELNNHIDIQFNDTNGKFYCCIYFAELFRKFRSQILLGGNDSVRQTIRDHLNHYRDDCLEHQQQQQKNNDSVDASGSSSFNHNNNNSLGKIAEDLYIHSLSQCLPWNAIGGKSGSTFMKTLDQRFILKEVSKGELKHFLTFVCDYINYCQRASRLNRLTTFVKVVGVYQIIYKNVNNKGSIHYILVMENLFYDCNISFIYDLKGSMRNRKIDIDSTFYSNNLRNNSNSNSVVGSAINLNDTTDESLSKLLNDEKGISVGIANGSASTTATARFSNKSSNSNRSNVTSNGRINPTSTVLLDENLRQISIAYPLYVHSHSKKSLMEAIHRDSEFLRIHDVMDYSLLVGLDDETQEFVVGIIDYVRLFNWEKILESHVKKIANAIDPTVVHPSVYQKRFLAAINDYFTEVPDKWYPFLRLNSKSIDSSIFRPQLKHQQSSSNNLHGKISDCDKIEDYQNDNHRMGNKNTLNNRSFGV</sequence>
<keyword evidence="4 10" id="KW-0547">Nucleotide-binding</keyword>
<reference evidence="16" key="1">
    <citation type="journal article" date="2020" name="PLoS Negl. Trop. Dis.">
        <title>High-quality nuclear genome for Sarcoptes scabiei-A critical resource for a neglected parasite.</title>
        <authorList>
            <person name="Korhonen P.K."/>
            <person name="Gasser R.B."/>
            <person name="Ma G."/>
            <person name="Wang T."/>
            <person name="Stroehlein A.J."/>
            <person name="Young N.D."/>
            <person name="Ang C.S."/>
            <person name="Fernando D.D."/>
            <person name="Lu H.C."/>
            <person name="Taylor S."/>
            <person name="Reynolds S.L."/>
            <person name="Mofiz E."/>
            <person name="Najaraj S.H."/>
            <person name="Gowda H."/>
            <person name="Madugundu A."/>
            <person name="Renuse S."/>
            <person name="Holt D."/>
            <person name="Pandey A."/>
            <person name="Papenfuss A.T."/>
            <person name="Fischer K."/>
        </authorList>
    </citation>
    <scope>NUCLEOTIDE SEQUENCE [LARGE SCALE GENOMIC DNA]</scope>
</reference>
<dbReference type="PROSITE" id="PS50178">
    <property type="entry name" value="ZF_FYVE"/>
    <property type="match status" value="1"/>
</dbReference>
<keyword evidence="5 9" id="KW-0863">Zinc-finger</keyword>
<evidence type="ECO:0000256" key="11">
    <source>
        <dbReference type="SAM" id="MobiDB-lite"/>
    </source>
</evidence>
<keyword evidence="2 10" id="KW-0808">Transferase</keyword>
<keyword evidence="16" id="KW-1185">Reference proteome</keyword>
<organism evidence="14">
    <name type="scientific">Sarcoptes scabiei</name>
    <name type="common">Itch mite</name>
    <name type="synonym">Acarus scabiei</name>
    <dbReference type="NCBI Taxonomy" id="52283"/>
    <lineage>
        <taxon>Eukaryota</taxon>
        <taxon>Metazoa</taxon>
        <taxon>Ecdysozoa</taxon>
        <taxon>Arthropoda</taxon>
        <taxon>Chelicerata</taxon>
        <taxon>Arachnida</taxon>
        <taxon>Acari</taxon>
        <taxon>Acariformes</taxon>
        <taxon>Sarcoptiformes</taxon>
        <taxon>Astigmata</taxon>
        <taxon>Psoroptidia</taxon>
        <taxon>Sarcoptoidea</taxon>
        <taxon>Sarcoptidae</taxon>
        <taxon>Sarcoptinae</taxon>
        <taxon>Sarcoptes</taxon>
    </lineage>
</organism>
<evidence type="ECO:0000256" key="4">
    <source>
        <dbReference type="ARBA" id="ARBA00022741"/>
    </source>
</evidence>
<dbReference type="GO" id="GO:0000285">
    <property type="term" value="F:1-phosphatidylinositol-3-phosphate 5-kinase activity"/>
    <property type="evidence" value="ECO:0007669"/>
    <property type="project" value="UniProtKB-EC"/>
</dbReference>
<dbReference type="PANTHER" id="PTHR45748:SF7">
    <property type="entry name" value="1-PHOSPHATIDYLINOSITOL 3-PHOSPHATE 5-KINASE-RELATED"/>
    <property type="match status" value="1"/>
</dbReference>
<dbReference type="InterPro" id="IPR017455">
    <property type="entry name" value="Znf_FYVE-rel"/>
</dbReference>
<evidence type="ECO:0000313" key="14">
    <source>
        <dbReference type="EMBL" id="KAF7489703.1"/>
    </source>
</evidence>
<accession>A0A834VDG8</accession>
<dbReference type="OrthoDB" id="158357at2759"/>
<dbReference type="PROSITE" id="PS51455">
    <property type="entry name" value="PIPK"/>
    <property type="match status" value="1"/>
</dbReference>
<evidence type="ECO:0000256" key="3">
    <source>
        <dbReference type="ARBA" id="ARBA00022723"/>
    </source>
</evidence>
<dbReference type="EMBL" id="WVUK01000064">
    <property type="protein sequence ID" value="KAF7489703.1"/>
    <property type="molecule type" value="Genomic_DNA"/>
</dbReference>
<dbReference type="CDD" id="cd17300">
    <property type="entry name" value="PIPKc_PIKfyve"/>
    <property type="match status" value="1"/>
</dbReference>
<evidence type="ECO:0000256" key="10">
    <source>
        <dbReference type="PROSITE-ProRule" id="PRU00781"/>
    </source>
</evidence>
<reference evidence="15" key="3">
    <citation type="submission" date="2022-06" db="UniProtKB">
        <authorList>
            <consortium name="EnsemblMetazoa"/>
        </authorList>
    </citation>
    <scope>IDENTIFICATION</scope>
</reference>
<dbReference type="Gene3D" id="3.30.40.10">
    <property type="entry name" value="Zinc/RING finger domain, C3HC4 (zinc finger)"/>
    <property type="match status" value="1"/>
</dbReference>
<dbReference type="Gene3D" id="3.30.800.10">
    <property type="entry name" value="Phosphatidylinositol Phosphate Kinase II Beta"/>
    <property type="match status" value="1"/>
</dbReference>
<dbReference type="SUPFAM" id="SSF52029">
    <property type="entry name" value="GroEL apical domain-like"/>
    <property type="match status" value="1"/>
</dbReference>
<feature type="compositionally biased region" description="Polar residues" evidence="11">
    <location>
        <begin position="1371"/>
        <end position="1398"/>
    </location>
</feature>
<dbReference type="InterPro" id="IPR027484">
    <property type="entry name" value="PInositol-4-P-5-kinase_N"/>
</dbReference>
<dbReference type="SUPFAM" id="SSF56104">
    <property type="entry name" value="SAICAR synthase-like"/>
    <property type="match status" value="1"/>
</dbReference>
<proteinExistence type="predicted"/>
<dbReference type="InterPro" id="IPR027483">
    <property type="entry name" value="PInositol-4-P-4/5-kinase_C_sf"/>
</dbReference>
<evidence type="ECO:0000259" key="12">
    <source>
        <dbReference type="PROSITE" id="PS50178"/>
    </source>
</evidence>
<feature type="region of interest" description="Disordered" evidence="11">
    <location>
        <begin position="1903"/>
        <end position="1923"/>
    </location>
</feature>
<keyword evidence="6 10" id="KW-0418">Kinase</keyword>
<feature type="compositionally biased region" description="Polar residues" evidence="11">
    <location>
        <begin position="166"/>
        <end position="175"/>
    </location>
</feature>
<dbReference type="Proteomes" id="UP000070412">
    <property type="component" value="Unassembled WGS sequence"/>
</dbReference>
<evidence type="ECO:0000256" key="1">
    <source>
        <dbReference type="ARBA" id="ARBA00012009"/>
    </source>
</evidence>
<reference evidence="14" key="2">
    <citation type="submission" date="2020-01" db="EMBL/GenBank/DDBJ databases">
        <authorList>
            <person name="Korhonen P.K.K."/>
            <person name="Guangxu M.G."/>
            <person name="Wang T.W."/>
            <person name="Stroehlein A.J.S."/>
            <person name="Young N.D."/>
            <person name="Ang C.-S.A."/>
            <person name="Fernando D.W.F."/>
            <person name="Lu H.L."/>
            <person name="Taylor S.T."/>
            <person name="Ehtesham M.E.M."/>
            <person name="Najaraj S.H.N."/>
            <person name="Harsha G.H.G."/>
            <person name="Madugundu A.M."/>
            <person name="Renuse S.R."/>
            <person name="Holt D.H."/>
            <person name="Pandey A.P."/>
            <person name="Papenfuss A.P."/>
            <person name="Gasser R.B.G."/>
            <person name="Fischer K.F."/>
        </authorList>
    </citation>
    <scope>NUCLEOTIDE SEQUENCE</scope>
    <source>
        <strain evidence="14">SSS_KF_BRIS2020</strain>
    </source>
</reference>
<dbReference type="InterPro" id="IPR027409">
    <property type="entry name" value="GroEL-like_apical_dom_sf"/>
</dbReference>
<name>A0A834VDG8_SARSC</name>
<dbReference type="GO" id="GO:0005524">
    <property type="term" value="F:ATP binding"/>
    <property type="evidence" value="ECO:0007669"/>
    <property type="project" value="UniProtKB-UniRule"/>
</dbReference>
<evidence type="ECO:0000256" key="6">
    <source>
        <dbReference type="ARBA" id="ARBA00022777"/>
    </source>
</evidence>
<feature type="compositionally biased region" description="Low complexity" evidence="11">
    <location>
        <begin position="1906"/>
        <end position="1920"/>
    </location>
</feature>
<dbReference type="Pfam" id="PF01363">
    <property type="entry name" value="FYVE"/>
    <property type="match status" value="1"/>
</dbReference>
<gene>
    <name evidence="14" type="ORF">SSS_1650</name>
</gene>
<evidence type="ECO:0000256" key="5">
    <source>
        <dbReference type="ARBA" id="ARBA00022771"/>
    </source>
</evidence>
<dbReference type="PANTHER" id="PTHR45748">
    <property type="entry name" value="1-PHOSPHATIDYLINOSITOL 3-PHOSPHATE 5-KINASE-RELATED"/>
    <property type="match status" value="1"/>
</dbReference>
<evidence type="ECO:0000313" key="16">
    <source>
        <dbReference type="Proteomes" id="UP000070412"/>
    </source>
</evidence>
<dbReference type="InterPro" id="IPR013083">
    <property type="entry name" value="Znf_RING/FYVE/PHD"/>
</dbReference>
<dbReference type="Gene3D" id="3.50.7.10">
    <property type="entry name" value="GroEL"/>
    <property type="match status" value="1"/>
</dbReference>
<protein>
    <recommendedName>
        <fullName evidence="1">1-phosphatidylinositol-3-phosphate 5-kinase</fullName>
        <ecNumber evidence="1">2.7.1.150</ecNumber>
    </recommendedName>
</protein>
<evidence type="ECO:0000313" key="15">
    <source>
        <dbReference type="EnsemblMetazoa" id="KAF7489703.1"/>
    </source>
</evidence>
<dbReference type="GO" id="GO:0008270">
    <property type="term" value="F:zinc ion binding"/>
    <property type="evidence" value="ECO:0007669"/>
    <property type="project" value="UniProtKB-KW"/>
</dbReference>
<dbReference type="SUPFAM" id="SSF57903">
    <property type="entry name" value="FYVE/PHD zinc finger"/>
    <property type="match status" value="1"/>
</dbReference>
<dbReference type="SMART" id="SM00064">
    <property type="entry name" value="FYVE"/>
    <property type="match status" value="1"/>
</dbReference>
<dbReference type="InterPro" id="IPR002423">
    <property type="entry name" value="Cpn60/GroEL/TCP-1"/>
</dbReference>
<keyword evidence="8 10" id="KW-0067">ATP-binding</keyword>
<evidence type="ECO:0000256" key="2">
    <source>
        <dbReference type="ARBA" id="ARBA00022679"/>
    </source>
</evidence>
<feature type="region of interest" description="Disordered" evidence="11">
    <location>
        <begin position="1356"/>
        <end position="1408"/>
    </location>
</feature>
<dbReference type="Gene3D" id="3.30.810.10">
    <property type="entry name" value="2-Layer Sandwich"/>
    <property type="match status" value="1"/>
</dbReference>
<dbReference type="InterPro" id="IPR000306">
    <property type="entry name" value="Znf_FYVE"/>
</dbReference>
<evidence type="ECO:0000259" key="13">
    <source>
        <dbReference type="PROSITE" id="PS51455"/>
    </source>
</evidence>
<dbReference type="SMART" id="SM00330">
    <property type="entry name" value="PIPKc"/>
    <property type="match status" value="1"/>
</dbReference>
<dbReference type="InterPro" id="IPR002498">
    <property type="entry name" value="PInositol-4-P-4/5-kinase_core"/>
</dbReference>
<dbReference type="EnsemblMetazoa" id="SSS_1650s_mrna">
    <property type="protein sequence ID" value="KAF7489703.1"/>
    <property type="gene ID" value="SSS_1650"/>
</dbReference>
<keyword evidence="3" id="KW-0479">Metal-binding</keyword>
<evidence type="ECO:0000256" key="8">
    <source>
        <dbReference type="ARBA" id="ARBA00022840"/>
    </source>
</evidence>
<keyword evidence="7" id="KW-0862">Zinc</keyword>
<feature type="region of interest" description="Disordered" evidence="11">
    <location>
        <begin position="153"/>
        <end position="233"/>
    </location>
</feature>